<dbReference type="RefSeq" id="WP_091950770.1">
    <property type="nucleotide sequence ID" value="NZ_FOSV01000024.1"/>
</dbReference>
<dbReference type="AlphaFoldDB" id="A0A1I4KFY2"/>
<proteinExistence type="predicted"/>
<dbReference type="InterPro" id="IPR003749">
    <property type="entry name" value="ThiS/MoaD-like"/>
</dbReference>
<sequence length="83" mass="9119">MKLVYFAWVRERVGKPEETVTPPPEVATVADLIGWLKTRGEEYAYAFETEGVVRTAIDRVHAKPASPIAGAQEIAFFPPMTGG</sequence>
<dbReference type="InterPro" id="IPR016155">
    <property type="entry name" value="Mopterin_synth/thiamin_S_b"/>
</dbReference>
<dbReference type="STRING" id="414703.SAMN04488125_12431"/>
<evidence type="ECO:0000313" key="1">
    <source>
        <dbReference type="EMBL" id="SFL77549.1"/>
    </source>
</evidence>
<reference evidence="2" key="1">
    <citation type="submission" date="2016-10" db="EMBL/GenBank/DDBJ databases">
        <authorList>
            <person name="Varghese N."/>
            <person name="Submissions S."/>
        </authorList>
    </citation>
    <scope>NUCLEOTIDE SEQUENCE [LARGE SCALE GENOMIC DNA]</scope>
    <source>
        <strain evidence="2">CGMCC 1.6474</strain>
    </source>
</reference>
<name>A0A1I4KFY2_9HYPH</name>
<dbReference type="SUPFAM" id="SSF54285">
    <property type="entry name" value="MoaD/ThiS"/>
    <property type="match status" value="1"/>
</dbReference>
<dbReference type="NCBIfam" id="TIGR01682">
    <property type="entry name" value="moaD"/>
    <property type="match status" value="1"/>
</dbReference>
<gene>
    <name evidence="1" type="ORF">SAMN04488125_12431</name>
</gene>
<dbReference type="EMBL" id="FOSV01000024">
    <property type="protein sequence ID" value="SFL77549.1"/>
    <property type="molecule type" value="Genomic_DNA"/>
</dbReference>
<dbReference type="Proteomes" id="UP000198804">
    <property type="component" value="Unassembled WGS sequence"/>
</dbReference>
<keyword evidence="2" id="KW-1185">Reference proteome</keyword>
<dbReference type="OrthoDB" id="9800712at2"/>
<protein>
    <submittedName>
        <fullName evidence="1">Molybdopterin synthase sulfur carrier subunit</fullName>
    </submittedName>
</protein>
<evidence type="ECO:0000313" key="2">
    <source>
        <dbReference type="Proteomes" id="UP000198804"/>
    </source>
</evidence>
<organism evidence="1 2">
    <name type="scientific">Methylorubrum salsuginis</name>
    <dbReference type="NCBI Taxonomy" id="414703"/>
    <lineage>
        <taxon>Bacteria</taxon>
        <taxon>Pseudomonadati</taxon>
        <taxon>Pseudomonadota</taxon>
        <taxon>Alphaproteobacteria</taxon>
        <taxon>Hyphomicrobiales</taxon>
        <taxon>Methylobacteriaceae</taxon>
        <taxon>Methylorubrum</taxon>
    </lineage>
</organism>
<accession>A0A1I4KFY2</accession>
<dbReference type="Gene3D" id="3.10.20.30">
    <property type="match status" value="1"/>
</dbReference>
<dbReference type="CDD" id="cd00754">
    <property type="entry name" value="Ubl_MoaD"/>
    <property type="match status" value="1"/>
</dbReference>
<dbReference type="Pfam" id="PF02597">
    <property type="entry name" value="ThiS"/>
    <property type="match status" value="1"/>
</dbReference>
<dbReference type="InterPro" id="IPR012675">
    <property type="entry name" value="Beta-grasp_dom_sf"/>
</dbReference>